<dbReference type="HAMAP" id="MF_01382">
    <property type="entry name" value="SecA"/>
    <property type="match status" value="1"/>
</dbReference>
<evidence type="ECO:0000256" key="1">
    <source>
        <dbReference type="ARBA" id="ARBA00022448"/>
    </source>
</evidence>
<comment type="catalytic activity">
    <reaction evidence="11">
        <text>ATP + H2O + cellular proteinSide 1 = ADP + phosphate + cellular proteinSide 2.</text>
        <dbReference type="EC" id="7.4.2.8"/>
    </reaction>
</comment>
<sequence length="659" mass="71636">MTSLHLARTPFPEREDRPPSAADAWALRLLSRVRRRLAPPAAREVARLGELLKQRQPELKALDDAGLLAHLRAIARPAVRELQAGPLREALVATAELARRALGMTPYPTQLFGAMTLIRGQLAEMQTGEGKTLTAGIAACLAAVAGLPVHVVTCNDYLAGRDAEKNRALFRAAGLSVGVVAHGVERDERIRAYACDIAYCTNKELVFDYLRDRVALGGRASAAQVRSRRLVGGPQGAPAEPVLRGLHFAIVDEADSIFIDEARTPLILAVQAGDIPHAEAHVQALSLVAGFERDLHFRIDEARRELHLTDAGVKALAEATAGLGGPWTAAHQRGHLGTQALRALHLFQRDEQYLIDAEGKVQIIDEYTGRVLPGRTWEQGLHQMIEAKEGVEFSPQTTTQARITYQRFFCRYLRLSGMSGTAREMAAEFAAVFGLATVTIPTHRPSARVSLPPRLCRDEAAKWAAVADFVAERHRAGQPVLVGTRSVLSSERLGALLQARGLAHRVLNARQDAEEAAIVGEAGRRGAITVATNMAGRGTDISLGEGVHELGGLCVVLTEYHESPRIDRQLVGRSGRQGDPGTAIAIVALDDELLRQHGGHEARLLAWAHAAGAPSVGRLLQRARVAAQNRAERMHERTRRETMRQDHQLDRMTAFSGPQ</sequence>
<dbReference type="InterPro" id="IPR011130">
    <property type="entry name" value="SecA_preprotein_X-link_dom"/>
</dbReference>
<proteinExistence type="inferred from homology"/>
<dbReference type="EMBL" id="JAJTWT010000010">
    <property type="protein sequence ID" value="MCE4539755.1"/>
    <property type="molecule type" value="Genomic_DNA"/>
</dbReference>
<comment type="similarity">
    <text evidence="11">Belongs to the SecA family.</text>
</comment>
<feature type="compositionally biased region" description="Basic and acidic residues" evidence="12">
    <location>
        <begin position="630"/>
        <end position="650"/>
    </location>
</feature>
<evidence type="ECO:0000259" key="13">
    <source>
        <dbReference type="PROSITE" id="PS51192"/>
    </source>
</evidence>
<dbReference type="InterPro" id="IPR011115">
    <property type="entry name" value="SecA_DEAD"/>
</dbReference>
<evidence type="ECO:0000256" key="11">
    <source>
        <dbReference type="HAMAP-Rule" id="MF_01382"/>
    </source>
</evidence>
<evidence type="ECO:0000256" key="2">
    <source>
        <dbReference type="ARBA" id="ARBA00022475"/>
    </source>
</evidence>
<evidence type="ECO:0000256" key="9">
    <source>
        <dbReference type="ARBA" id="ARBA00023010"/>
    </source>
</evidence>
<dbReference type="PROSITE" id="PS01312">
    <property type="entry name" value="SECA"/>
    <property type="match status" value="1"/>
</dbReference>
<accession>A0ABS8XKF4</accession>
<evidence type="ECO:0000256" key="3">
    <source>
        <dbReference type="ARBA" id="ARBA00022490"/>
    </source>
</evidence>
<dbReference type="Gene3D" id="3.90.1440.10">
    <property type="entry name" value="SecA, preprotein cross-linking domain"/>
    <property type="match status" value="1"/>
</dbReference>
<dbReference type="SMART" id="SM00957">
    <property type="entry name" value="SecA_DEAD"/>
    <property type="match status" value="1"/>
</dbReference>
<dbReference type="PANTHER" id="PTHR30612:SF11">
    <property type="entry name" value="PROTEIN TRANSLOCASE SUBUNIT SECA2, CHLOROPLASTIC"/>
    <property type="match status" value="1"/>
</dbReference>
<keyword evidence="17" id="KW-1185">Reference proteome</keyword>
<keyword evidence="3 11" id="KW-0963">Cytoplasm</keyword>
<evidence type="ECO:0000259" key="15">
    <source>
        <dbReference type="PROSITE" id="PS51196"/>
    </source>
</evidence>
<evidence type="ECO:0000256" key="7">
    <source>
        <dbReference type="ARBA" id="ARBA00022927"/>
    </source>
</evidence>
<evidence type="ECO:0000256" key="6">
    <source>
        <dbReference type="ARBA" id="ARBA00022840"/>
    </source>
</evidence>
<feature type="domain" description="Helicase ATP-binding" evidence="13">
    <location>
        <begin position="112"/>
        <end position="272"/>
    </location>
</feature>
<dbReference type="SMART" id="SM00958">
    <property type="entry name" value="SecA_PP_bind"/>
    <property type="match status" value="1"/>
</dbReference>
<reference evidence="16 17" key="1">
    <citation type="submission" date="2021-12" db="EMBL/GenBank/DDBJ databases">
        <title>Genome seq of p7.</title>
        <authorList>
            <person name="Seo T."/>
        </authorList>
    </citation>
    <scope>NUCLEOTIDE SEQUENCE [LARGE SCALE GENOMIC DNA]</scope>
    <source>
        <strain evidence="16 17">P7</strain>
    </source>
</reference>
<dbReference type="CDD" id="cd18803">
    <property type="entry name" value="SF2_C_secA"/>
    <property type="match status" value="1"/>
</dbReference>
<dbReference type="Pfam" id="PF21090">
    <property type="entry name" value="P-loop_SecA"/>
    <property type="match status" value="2"/>
</dbReference>
<evidence type="ECO:0000259" key="14">
    <source>
        <dbReference type="PROSITE" id="PS51194"/>
    </source>
</evidence>
<comment type="function">
    <text evidence="11">Part of the Sec protein translocase complex. Interacts with the SecYEG preprotein conducting channel. Has a central role in coupling the hydrolysis of ATP to the transfer of proteins into and across the cell membrane, serving both as a receptor for the preprotein-SecB complex and as an ATP-driven molecular motor driving the stepwise translocation of polypeptide chains across the membrane.</text>
</comment>
<comment type="subcellular location">
    <subcellularLocation>
        <location evidence="11">Cell membrane</location>
        <topology evidence="11">Peripheral membrane protein</topology>
        <orientation evidence="11">Cytoplasmic side</orientation>
    </subcellularLocation>
    <subcellularLocation>
        <location evidence="11">Cytoplasm</location>
    </subcellularLocation>
    <text evidence="11">Distribution is 50-50.</text>
</comment>
<comment type="caution">
    <text evidence="16">The sequence shown here is derived from an EMBL/GenBank/DDBJ whole genome shotgun (WGS) entry which is preliminary data.</text>
</comment>
<feature type="domain" description="SecA family profile" evidence="15">
    <location>
        <begin position="27"/>
        <end position="632"/>
    </location>
</feature>
<evidence type="ECO:0000256" key="8">
    <source>
        <dbReference type="ARBA" id="ARBA00022967"/>
    </source>
</evidence>
<evidence type="ECO:0000256" key="4">
    <source>
        <dbReference type="ARBA" id="ARBA00022519"/>
    </source>
</evidence>
<keyword evidence="9 11" id="KW-0811">Translocation</keyword>
<feature type="binding site" evidence="11">
    <location>
        <position position="540"/>
    </location>
    <ligand>
        <name>ATP</name>
        <dbReference type="ChEBI" id="CHEBI:30616"/>
    </ligand>
</feature>
<dbReference type="Pfam" id="PF07517">
    <property type="entry name" value="SecA_DEAD"/>
    <property type="match status" value="1"/>
</dbReference>
<keyword evidence="4" id="KW-0997">Cell inner membrane</keyword>
<feature type="binding site" evidence="11">
    <location>
        <begin position="128"/>
        <end position="132"/>
    </location>
    <ligand>
        <name>ATP</name>
        <dbReference type="ChEBI" id="CHEBI:30616"/>
    </ligand>
</feature>
<dbReference type="PROSITE" id="PS51194">
    <property type="entry name" value="HELICASE_CTER"/>
    <property type="match status" value="1"/>
</dbReference>
<comment type="subunit">
    <text evidence="11">Monomer and homodimer. Part of the essential Sec protein translocation apparatus which comprises SecA, SecYEG and auxiliary proteins SecDF-YajC and YidC.</text>
</comment>
<protein>
    <recommendedName>
        <fullName evidence="11">Protein translocase subunit SecA</fullName>
        <ecNumber evidence="11">7.4.2.8</ecNumber>
    </recommendedName>
</protein>
<keyword evidence="1 11" id="KW-0813">Transport</keyword>
<dbReference type="SUPFAM" id="SSF52540">
    <property type="entry name" value="P-loop containing nucleoside triphosphate hydrolases"/>
    <property type="match status" value="2"/>
</dbReference>
<dbReference type="RefSeq" id="WP_233394272.1">
    <property type="nucleotide sequence ID" value="NZ_JAJTWT010000010.1"/>
</dbReference>
<dbReference type="InterPro" id="IPR014001">
    <property type="entry name" value="Helicase_ATP-bd"/>
</dbReference>
<dbReference type="InterPro" id="IPR044722">
    <property type="entry name" value="SecA_SF2_C"/>
</dbReference>
<feature type="domain" description="Helicase C-terminal" evidence="14">
    <location>
        <begin position="465"/>
        <end position="621"/>
    </location>
</feature>
<dbReference type="Proteomes" id="UP001201463">
    <property type="component" value="Unassembled WGS sequence"/>
</dbReference>
<evidence type="ECO:0000256" key="12">
    <source>
        <dbReference type="SAM" id="MobiDB-lite"/>
    </source>
</evidence>
<dbReference type="PROSITE" id="PS51196">
    <property type="entry name" value="SECA_MOTOR_DEAD"/>
    <property type="match status" value="1"/>
</dbReference>
<dbReference type="EC" id="7.4.2.8" evidence="11"/>
<evidence type="ECO:0000313" key="16">
    <source>
        <dbReference type="EMBL" id="MCE4539755.1"/>
    </source>
</evidence>
<feature type="region of interest" description="Disordered" evidence="12">
    <location>
        <begin position="627"/>
        <end position="659"/>
    </location>
</feature>
<keyword evidence="7 11" id="KW-0653">Protein transport</keyword>
<keyword evidence="5 11" id="KW-0547">Nucleotide-binding</keyword>
<evidence type="ECO:0000313" key="17">
    <source>
        <dbReference type="Proteomes" id="UP001201463"/>
    </source>
</evidence>
<dbReference type="PANTHER" id="PTHR30612">
    <property type="entry name" value="SECA INNER MEMBRANE COMPONENT OF SEC PROTEIN SECRETION SYSTEM"/>
    <property type="match status" value="1"/>
</dbReference>
<dbReference type="PROSITE" id="PS51192">
    <property type="entry name" value="HELICASE_ATP_BIND_1"/>
    <property type="match status" value="1"/>
</dbReference>
<keyword evidence="2 11" id="KW-1003">Cell membrane</keyword>
<dbReference type="InterPro" id="IPR001650">
    <property type="entry name" value="Helicase_C-like"/>
</dbReference>
<dbReference type="Pfam" id="PF01043">
    <property type="entry name" value="SecA_PP_bind"/>
    <property type="match status" value="1"/>
</dbReference>
<gene>
    <name evidence="11" type="primary">secA</name>
    <name evidence="16" type="ORF">LXT12_21115</name>
</gene>
<dbReference type="InterPro" id="IPR000185">
    <property type="entry name" value="SecA"/>
</dbReference>
<organism evidence="16 17">
    <name type="scientific">Pelomonas caseinilytica</name>
    <dbReference type="NCBI Taxonomy" id="2906763"/>
    <lineage>
        <taxon>Bacteria</taxon>
        <taxon>Pseudomonadati</taxon>
        <taxon>Pseudomonadota</taxon>
        <taxon>Betaproteobacteria</taxon>
        <taxon>Burkholderiales</taxon>
        <taxon>Sphaerotilaceae</taxon>
        <taxon>Roseateles</taxon>
    </lineage>
</organism>
<dbReference type="InterPro" id="IPR014018">
    <property type="entry name" value="SecA_motor_DEAD"/>
</dbReference>
<feature type="binding site" evidence="11">
    <location>
        <position position="110"/>
    </location>
    <ligand>
        <name>ATP</name>
        <dbReference type="ChEBI" id="CHEBI:30616"/>
    </ligand>
</feature>
<dbReference type="Gene3D" id="3.40.50.300">
    <property type="entry name" value="P-loop containing nucleotide triphosphate hydrolases"/>
    <property type="match status" value="2"/>
</dbReference>
<dbReference type="InterPro" id="IPR036670">
    <property type="entry name" value="SecA_X-link_sf"/>
</dbReference>
<dbReference type="CDD" id="cd17928">
    <property type="entry name" value="DEXDc_SecA"/>
    <property type="match status" value="1"/>
</dbReference>
<evidence type="ECO:0000256" key="10">
    <source>
        <dbReference type="ARBA" id="ARBA00023136"/>
    </source>
</evidence>
<keyword evidence="6 11" id="KW-0067">ATP-binding</keyword>
<dbReference type="InterPro" id="IPR020937">
    <property type="entry name" value="SecA_CS"/>
</dbReference>
<dbReference type="SUPFAM" id="SSF81767">
    <property type="entry name" value="Pre-protein crosslinking domain of SecA"/>
    <property type="match status" value="1"/>
</dbReference>
<name>A0ABS8XKF4_9BURK</name>
<evidence type="ECO:0000256" key="5">
    <source>
        <dbReference type="ARBA" id="ARBA00022741"/>
    </source>
</evidence>
<dbReference type="InterPro" id="IPR027417">
    <property type="entry name" value="P-loop_NTPase"/>
</dbReference>
<keyword evidence="8 11" id="KW-1278">Translocase</keyword>
<dbReference type="PRINTS" id="PR00906">
    <property type="entry name" value="SECA"/>
</dbReference>
<keyword evidence="10 11" id="KW-0472">Membrane</keyword>